<dbReference type="InterPro" id="IPR019079">
    <property type="entry name" value="Capsule_synth_CapA"/>
</dbReference>
<feature type="chain" id="PRO_5035762925" evidence="3">
    <location>
        <begin position="32"/>
        <end position="679"/>
    </location>
</feature>
<dbReference type="EMBL" id="CP128399">
    <property type="protein sequence ID" value="WJW67172.1"/>
    <property type="molecule type" value="Genomic_DNA"/>
</dbReference>
<name>A0A8T7LWQ1_9CHLR</name>
<dbReference type="PANTHER" id="PTHR33393:SF13">
    <property type="entry name" value="PGA BIOSYNTHESIS PROTEIN CAPA"/>
    <property type="match status" value="1"/>
</dbReference>
<protein>
    <submittedName>
        <fullName evidence="5">CapA family protein</fullName>
    </submittedName>
</protein>
<dbReference type="PANTHER" id="PTHR33393">
    <property type="entry name" value="POLYGLUTAMINE SYNTHESIS ACCESSORY PROTEIN RV0574C-RELATED"/>
    <property type="match status" value="1"/>
</dbReference>
<dbReference type="AlphaFoldDB" id="A0A8T7LWQ1"/>
<dbReference type="Pfam" id="PF09587">
    <property type="entry name" value="PGA_cap"/>
    <property type="match status" value="1"/>
</dbReference>
<dbReference type="RefSeq" id="WP_341469070.1">
    <property type="nucleotide sequence ID" value="NZ_CP128399.1"/>
</dbReference>
<dbReference type="SUPFAM" id="SSF56300">
    <property type="entry name" value="Metallo-dependent phosphatases"/>
    <property type="match status" value="1"/>
</dbReference>
<evidence type="ECO:0000256" key="2">
    <source>
        <dbReference type="SAM" id="Phobius"/>
    </source>
</evidence>
<evidence type="ECO:0000259" key="4">
    <source>
        <dbReference type="SMART" id="SM00854"/>
    </source>
</evidence>
<evidence type="ECO:0000256" key="1">
    <source>
        <dbReference type="ARBA" id="ARBA00005662"/>
    </source>
</evidence>
<gene>
    <name evidence="5" type="ORF">HXX08_05400</name>
    <name evidence="6" type="ORF">OZ401_000428</name>
</gene>
<reference evidence="6" key="2">
    <citation type="journal article" date="2024" name="Nature">
        <title>Anoxygenic phototroph of the Chloroflexota uses a type I reaction centre.</title>
        <authorList>
            <person name="Tsuji J.M."/>
            <person name="Shaw N.A."/>
            <person name="Nagashima S."/>
            <person name="Venkiteswaran J.J."/>
            <person name="Schiff S.L."/>
            <person name="Watanabe T."/>
            <person name="Fukui M."/>
            <person name="Hanada S."/>
            <person name="Tank M."/>
            <person name="Neufeld J.D."/>
        </authorList>
    </citation>
    <scope>NUCLEOTIDE SEQUENCE</scope>
    <source>
        <strain evidence="6">L227-S17</strain>
    </source>
</reference>
<comment type="similarity">
    <text evidence="1">Belongs to the CapA family.</text>
</comment>
<dbReference type="InterPro" id="IPR052169">
    <property type="entry name" value="CW_Biosynth-Accessory"/>
</dbReference>
<accession>A0A8T7LWQ1</accession>
<dbReference type="Proteomes" id="UP000521676">
    <property type="component" value="Unassembled WGS sequence"/>
</dbReference>
<dbReference type="InterPro" id="IPR029052">
    <property type="entry name" value="Metallo-depent_PP-like"/>
</dbReference>
<evidence type="ECO:0000313" key="5">
    <source>
        <dbReference type="EMBL" id="NWJ45297.1"/>
    </source>
</evidence>
<feature type="domain" description="Capsule synthesis protein CapA" evidence="4">
    <location>
        <begin position="59"/>
        <end position="314"/>
    </location>
</feature>
<dbReference type="Gene3D" id="3.60.21.10">
    <property type="match status" value="1"/>
</dbReference>
<keyword evidence="2" id="KW-0472">Membrane</keyword>
<feature type="transmembrane region" description="Helical" evidence="2">
    <location>
        <begin position="624"/>
        <end position="646"/>
    </location>
</feature>
<evidence type="ECO:0000313" key="7">
    <source>
        <dbReference type="Proteomes" id="UP000521676"/>
    </source>
</evidence>
<keyword evidence="3" id="KW-0732">Signal</keyword>
<evidence type="ECO:0000313" key="8">
    <source>
        <dbReference type="Proteomes" id="UP001431572"/>
    </source>
</evidence>
<evidence type="ECO:0000313" key="6">
    <source>
        <dbReference type="EMBL" id="WJW67172.1"/>
    </source>
</evidence>
<dbReference type="Proteomes" id="UP001431572">
    <property type="component" value="Chromosome 1"/>
</dbReference>
<proteinExistence type="inferred from homology"/>
<dbReference type="EMBL" id="JACATZ010000001">
    <property type="protein sequence ID" value="NWJ45297.1"/>
    <property type="molecule type" value="Genomic_DNA"/>
</dbReference>
<organism evidence="5 7">
    <name type="scientific">Candidatus Chlorohelix allophototropha</name>
    <dbReference type="NCBI Taxonomy" id="3003348"/>
    <lineage>
        <taxon>Bacteria</taxon>
        <taxon>Bacillati</taxon>
        <taxon>Chloroflexota</taxon>
        <taxon>Chloroflexia</taxon>
        <taxon>Candidatus Chloroheliales</taxon>
        <taxon>Candidatus Chloroheliaceae</taxon>
        <taxon>Candidatus Chlorohelix</taxon>
    </lineage>
</organism>
<feature type="signal peptide" evidence="3">
    <location>
        <begin position="1"/>
        <end position="31"/>
    </location>
</feature>
<sequence>MHRSGLKAGCFFSLLFSFLLMLLPCFNIAHAEQVVLPFQTPLSSMNNCGSGVSTDTHFTLAATGDFFPHLIIQHAGESLGYDYLFDKVRPFLANTDLGYTNFDGALLEDAPLSEYPNFNFSPQLAPALKKAGIGVVSTANNHILDKGLRGLDATLKVLDNSGILQHGTVSGEDVTKPRPPYLPINLSRNGVKVKIGFLSFTWGTNGIPDPNNQVNLLWETNEYGRQGKIRPQVLEAIAQARSETDFVVVAAHWGQEYNFYPEEYQIEGAKQMAAAGADVILGSQPHTLQPLDIIETGNHKTLVIYSLANFLAAQSWNQQEKFTNTSVILYVGFARREDGKVQLTGYRYLPIMMTDGETRTAPFPAENDQRSAAHVRELLRDPSGLQQFPEAPLPNRLEVCPTLSFPEASDNTIRGDFYRYYTTLGNNYTRSLQESVAIIGLPLGKVKRELSGDCSQYTYVLYTERQRLELQPDTDWPFRIVGTQLGTEVYKEKYKLTDVERLPESEIASELFQNFYQKYGGVVVFGYPISGELRETDSETGFVKTVQYFERSRFETVLGTSGNPNPLYSVQLGLLGKEYAGIEAQCTNRSTAINKVVAQPPKPGTTSSEVRKMETASKSSNYNALWQAIILTIIPGVVLLSANRVWNKIKTKHKHAKKLALQANNWKYNEGIKSRGERI</sequence>
<dbReference type="SMART" id="SM00854">
    <property type="entry name" value="PGA_cap"/>
    <property type="match status" value="1"/>
</dbReference>
<keyword evidence="2" id="KW-1133">Transmembrane helix</keyword>
<keyword evidence="2" id="KW-0812">Transmembrane</keyword>
<reference evidence="5 7" key="1">
    <citation type="submission" date="2020-06" db="EMBL/GenBank/DDBJ databases">
        <title>Anoxygenic phototrophic Chloroflexota member uses a Type I reaction center.</title>
        <authorList>
            <person name="Tsuji J.M."/>
            <person name="Shaw N.A."/>
            <person name="Nagashima S."/>
            <person name="Venkiteswaran J."/>
            <person name="Schiff S.L."/>
            <person name="Hanada S."/>
            <person name="Tank M."/>
            <person name="Neufeld J.D."/>
        </authorList>
    </citation>
    <scope>NUCLEOTIDE SEQUENCE [LARGE SCALE GENOMIC DNA]</scope>
    <source>
        <strain evidence="5">L227-S17</strain>
    </source>
</reference>
<keyword evidence="8" id="KW-1185">Reference proteome</keyword>
<dbReference type="CDD" id="cd07381">
    <property type="entry name" value="MPP_CapA"/>
    <property type="match status" value="1"/>
</dbReference>
<evidence type="ECO:0000256" key="3">
    <source>
        <dbReference type="SAM" id="SignalP"/>
    </source>
</evidence>